<sequence>MFVYLMSIETDSVQRQDSATLFLSKTSLRIPLRVDCPKPGACLSPWCDEPAKHLQNAQQSLKCASKCSHHKSKCNFRAKLSEYCTDSHSLMMHISWLFSMMCLLPSHNCRIDQKACKSLKFNNRKEQPGILDSENLLHT</sequence>
<name>A0ABP0TB62_9BRYO</name>
<dbReference type="Proteomes" id="UP001497512">
    <property type="component" value="Chromosome 1"/>
</dbReference>
<accession>A0ABP0TB62</accession>
<dbReference type="EMBL" id="OZ019893">
    <property type="protein sequence ID" value="CAK9191449.1"/>
    <property type="molecule type" value="Genomic_DNA"/>
</dbReference>
<proteinExistence type="predicted"/>
<organism evidence="1 2">
    <name type="scientific">Sphagnum troendelagicum</name>
    <dbReference type="NCBI Taxonomy" id="128251"/>
    <lineage>
        <taxon>Eukaryota</taxon>
        <taxon>Viridiplantae</taxon>
        <taxon>Streptophyta</taxon>
        <taxon>Embryophyta</taxon>
        <taxon>Bryophyta</taxon>
        <taxon>Sphagnophytina</taxon>
        <taxon>Sphagnopsida</taxon>
        <taxon>Sphagnales</taxon>
        <taxon>Sphagnaceae</taxon>
        <taxon>Sphagnum</taxon>
    </lineage>
</organism>
<evidence type="ECO:0000313" key="1">
    <source>
        <dbReference type="EMBL" id="CAK9191449.1"/>
    </source>
</evidence>
<gene>
    <name evidence="1" type="ORF">CSSPTR1EN2_LOCUS1396</name>
</gene>
<evidence type="ECO:0000313" key="2">
    <source>
        <dbReference type="Proteomes" id="UP001497512"/>
    </source>
</evidence>
<protein>
    <submittedName>
        <fullName evidence="1">Uncharacterized protein</fullName>
    </submittedName>
</protein>
<keyword evidence="2" id="KW-1185">Reference proteome</keyword>
<reference evidence="1 2" key="1">
    <citation type="submission" date="2024-02" db="EMBL/GenBank/DDBJ databases">
        <authorList>
            <consortium name="ELIXIR-Norway"/>
            <consortium name="Elixir Norway"/>
        </authorList>
    </citation>
    <scope>NUCLEOTIDE SEQUENCE [LARGE SCALE GENOMIC DNA]</scope>
</reference>